<accession>A0A0C1K231</accession>
<dbReference type="AlphaFoldDB" id="A0A0C1K231"/>
<reference evidence="1 2" key="1">
    <citation type="journal article" date="2014" name="Mol. Biol. Evol.">
        <title>Massive expansion of Ubiquitination-related gene families within the Chlamydiae.</title>
        <authorList>
            <person name="Domman D."/>
            <person name="Collingro A."/>
            <person name="Lagkouvardos I."/>
            <person name="Gehre L."/>
            <person name="Weinmaier T."/>
            <person name="Rattei T."/>
            <person name="Subtil A."/>
            <person name="Horn M."/>
        </authorList>
    </citation>
    <scope>NUCLEOTIDE SEQUENCE [LARGE SCALE GENOMIC DNA]</scope>
    <source>
        <strain evidence="1 2">EI2</strain>
    </source>
</reference>
<dbReference type="Proteomes" id="UP000031465">
    <property type="component" value="Unassembled WGS sequence"/>
</dbReference>
<proteinExistence type="predicted"/>
<dbReference type="PATRIC" id="fig|362787.3.peg.540"/>
<organism evidence="1 2">
    <name type="scientific">Candidatus Protochlamydia amoebophila</name>
    <dbReference type="NCBI Taxonomy" id="362787"/>
    <lineage>
        <taxon>Bacteria</taxon>
        <taxon>Pseudomonadati</taxon>
        <taxon>Chlamydiota</taxon>
        <taxon>Chlamydiia</taxon>
        <taxon>Parachlamydiales</taxon>
        <taxon>Parachlamydiaceae</taxon>
        <taxon>Candidatus Protochlamydia</taxon>
    </lineage>
</organism>
<dbReference type="Pfam" id="PF19570">
    <property type="entry name" value="DUF6088"/>
    <property type="match status" value="1"/>
</dbReference>
<name>A0A0C1K231_9BACT</name>
<evidence type="ECO:0000313" key="1">
    <source>
        <dbReference type="EMBL" id="KIC73432.1"/>
    </source>
</evidence>
<dbReference type="EMBL" id="JSAN01000030">
    <property type="protein sequence ID" value="KIC73432.1"/>
    <property type="molecule type" value="Genomic_DNA"/>
</dbReference>
<gene>
    <name evidence="1" type="ORF">DB44_BG01210</name>
</gene>
<evidence type="ECO:0000313" key="2">
    <source>
        <dbReference type="Proteomes" id="UP000031465"/>
    </source>
</evidence>
<comment type="caution">
    <text evidence="1">The sequence shown here is derived from an EMBL/GenBank/DDBJ whole genome shotgun (WGS) entry which is preliminary data.</text>
</comment>
<evidence type="ECO:0008006" key="3">
    <source>
        <dbReference type="Google" id="ProtNLM"/>
    </source>
</evidence>
<sequence>MFVKNGEIIMSSSIEVMIQNRIIDHGRGWCFTPMHFLDLGSDTSIRKALSQLQKQNFIRRLAQGIYDYPKEHDVLGVIPPDLNEVAKAIAEKNGVQIQPAGAHAANLVGLSTQVPGRIIFLTEGPSRKVKIGNQEIIFKKTTKKIMSSAGTREGLLIQALKNLGKDHIDQIVRAQVSKFLKDSNEKEIKQNMKFAPAWIRTLVFEIMELKP</sequence>
<protein>
    <recommendedName>
        <fullName evidence="3">Transcriptional regulator, AbiEi antitoxin, Type IV TA system</fullName>
    </recommendedName>
</protein>
<dbReference type="InterPro" id="IPR045738">
    <property type="entry name" value="DUF6088"/>
</dbReference>